<keyword evidence="6" id="KW-1185">Reference proteome</keyword>
<dbReference type="PANTHER" id="PTHR39472:SF1">
    <property type="entry name" value="EXPRESSED PROTEIN"/>
    <property type="match status" value="1"/>
</dbReference>
<evidence type="ECO:0000313" key="6">
    <source>
        <dbReference type="Proteomes" id="UP000030653"/>
    </source>
</evidence>
<organism evidence="5 6">
    <name type="scientific">Dacryopinax primogenitus (strain DJM 731)</name>
    <name type="common">Brown rot fungus</name>
    <dbReference type="NCBI Taxonomy" id="1858805"/>
    <lineage>
        <taxon>Eukaryota</taxon>
        <taxon>Fungi</taxon>
        <taxon>Dikarya</taxon>
        <taxon>Basidiomycota</taxon>
        <taxon>Agaricomycotina</taxon>
        <taxon>Dacrymycetes</taxon>
        <taxon>Dacrymycetales</taxon>
        <taxon>Dacrymycetaceae</taxon>
        <taxon>Dacryopinax</taxon>
    </lineage>
</organism>
<sequence>MAVLDEIDPELMRLWSLISELSDQLTQNRLQVVHLQQQADQVRGQAVHCGSGFALRRWNTDISKEVFESELERMNAHLVLENQSLNHENKQLNVLLKEYEQALDVIMSKFRSHAHSAQTHDLALAKHYETLLLTSQTSLLNGSLTASAQQTESLSRLGHLLRAAIRSLQGEPGSPNPSPPASPTTP</sequence>
<comment type="similarity">
    <text evidence="1">Belongs to the SIKE family.</text>
</comment>
<keyword evidence="2 3" id="KW-0175">Coiled coil</keyword>
<dbReference type="InterPro" id="IPR008555">
    <property type="entry name" value="SIKE"/>
</dbReference>
<protein>
    <submittedName>
        <fullName evidence="5">Uncharacterized protein</fullName>
    </submittedName>
</protein>
<dbReference type="OrthoDB" id="21214at2759"/>
<evidence type="ECO:0000256" key="2">
    <source>
        <dbReference type="ARBA" id="ARBA00023054"/>
    </source>
</evidence>
<dbReference type="RefSeq" id="XP_040625321.1">
    <property type="nucleotide sequence ID" value="XM_040773696.1"/>
</dbReference>
<dbReference type="AlphaFoldDB" id="M5FRQ2"/>
<dbReference type="OMA" id="ERESHAM"/>
<dbReference type="Pfam" id="PF05769">
    <property type="entry name" value="SIKE"/>
    <property type="match status" value="1"/>
</dbReference>
<evidence type="ECO:0000256" key="4">
    <source>
        <dbReference type="SAM" id="MobiDB-lite"/>
    </source>
</evidence>
<dbReference type="EMBL" id="JH795873">
    <property type="protein sequence ID" value="EJT98423.1"/>
    <property type="molecule type" value="Genomic_DNA"/>
</dbReference>
<dbReference type="GeneID" id="63688758"/>
<reference evidence="5 6" key="1">
    <citation type="journal article" date="2012" name="Science">
        <title>The Paleozoic origin of enzymatic lignin decomposition reconstructed from 31 fungal genomes.</title>
        <authorList>
            <person name="Floudas D."/>
            <person name="Binder M."/>
            <person name="Riley R."/>
            <person name="Barry K."/>
            <person name="Blanchette R.A."/>
            <person name="Henrissat B."/>
            <person name="Martinez A.T."/>
            <person name="Otillar R."/>
            <person name="Spatafora J.W."/>
            <person name="Yadav J.S."/>
            <person name="Aerts A."/>
            <person name="Benoit I."/>
            <person name="Boyd A."/>
            <person name="Carlson A."/>
            <person name="Copeland A."/>
            <person name="Coutinho P.M."/>
            <person name="de Vries R.P."/>
            <person name="Ferreira P."/>
            <person name="Findley K."/>
            <person name="Foster B."/>
            <person name="Gaskell J."/>
            <person name="Glotzer D."/>
            <person name="Gorecki P."/>
            <person name="Heitman J."/>
            <person name="Hesse C."/>
            <person name="Hori C."/>
            <person name="Igarashi K."/>
            <person name="Jurgens J.A."/>
            <person name="Kallen N."/>
            <person name="Kersten P."/>
            <person name="Kohler A."/>
            <person name="Kuees U."/>
            <person name="Kumar T.K.A."/>
            <person name="Kuo A."/>
            <person name="LaButti K."/>
            <person name="Larrondo L.F."/>
            <person name="Lindquist E."/>
            <person name="Ling A."/>
            <person name="Lombard V."/>
            <person name="Lucas S."/>
            <person name="Lundell T."/>
            <person name="Martin R."/>
            <person name="McLaughlin D.J."/>
            <person name="Morgenstern I."/>
            <person name="Morin E."/>
            <person name="Murat C."/>
            <person name="Nagy L.G."/>
            <person name="Nolan M."/>
            <person name="Ohm R.A."/>
            <person name="Patyshakuliyeva A."/>
            <person name="Rokas A."/>
            <person name="Ruiz-Duenas F.J."/>
            <person name="Sabat G."/>
            <person name="Salamov A."/>
            <person name="Samejima M."/>
            <person name="Schmutz J."/>
            <person name="Slot J.C."/>
            <person name="St John F."/>
            <person name="Stenlid J."/>
            <person name="Sun H."/>
            <person name="Sun S."/>
            <person name="Syed K."/>
            <person name="Tsang A."/>
            <person name="Wiebenga A."/>
            <person name="Young D."/>
            <person name="Pisabarro A."/>
            <person name="Eastwood D.C."/>
            <person name="Martin F."/>
            <person name="Cullen D."/>
            <person name="Grigoriev I.V."/>
            <person name="Hibbett D.S."/>
        </authorList>
    </citation>
    <scope>NUCLEOTIDE SEQUENCE [LARGE SCALE GENOMIC DNA]</scope>
    <source>
        <strain evidence="5 6">DJM-731 SS1</strain>
    </source>
</reference>
<feature type="compositionally biased region" description="Pro residues" evidence="4">
    <location>
        <begin position="174"/>
        <end position="186"/>
    </location>
</feature>
<gene>
    <name evidence="5" type="ORF">DACRYDRAFT_24492</name>
</gene>
<dbReference type="PANTHER" id="PTHR39472">
    <property type="entry name" value="EXPRESSED PROTEIN"/>
    <property type="match status" value="1"/>
</dbReference>
<dbReference type="Proteomes" id="UP000030653">
    <property type="component" value="Unassembled WGS sequence"/>
</dbReference>
<evidence type="ECO:0000313" key="5">
    <source>
        <dbReference type="EMBL" id="EJT98423.1"/>
    </source>
</evidence>
<evidence type="ECO:0000256" key="3">
    <source>
        <dbReference type="SAM" id="Coils"/>
    </source>
</evidence>
<evidence type="ECO:0000256" key="1">
    <source>
        <dbReference type="ARBA" id="ARBA00005537"/>
    </source>
</evidence>
<proteinExistence type="inferred from homology"/>
<feature type="non-terminal residue" evidence="5">
    <location>
        <position position="186"/>
    </location>
</feature>
<feature type="region of interest" description="Disordered" evidence="4">
    <location>
        <begin position="167"/>
        <end position="186"/>
    </location>
</feature>
<dbReference type="STRING" id="1858805.M5FRQ2"/>
<name>M5FRQ2_DACPD</name>
<accession>M5FRQ2</accession>
<dbReference type="HOGENOM" id="CLU_052711_1_1_1"/>
<feature type="coiled-coil region" evidence="3">
    <location>
        <begin position="82"/>
        <end position="109"/>
    </location>
</feature>